<protein>
    <submittedName>
        <fullName evidence="1">Uncharacterized protein</fullName>
    </submittedName>
</protein>
<reference evidence="1 2" key="1">
    <citation type="submission" date="2015-08" db="EMBL/GenBank/DDBJ databases">
        <title>Next Generation Sequencing and Analysis of the Genome of Puccinia sorghi L Schw, the Causal Agent of Maize Common Rust.</title>
        <authorList>
            <person name="Rochi L."/>
            <person name="Burguener G."/>
            <person name="Darino M."/>
            <person name="Turjanski A."/>
            <person name="Kreff E."/>
            <person name="Dieguez M.J."/>
            <person name="Sacco F."/>
        </authorList>
    </citation>
    <scope>NUCLEOTIDE SEQUENCE [LARGE SCALE GENOMIC DNA]</scope>
    <source>
        <strain evidence="1 2">RO10H11247</strain>
    </source>
</reference>
<evidence type="ECO:0000313" key="1">
    <source>
        <dbReference type="EMBL" id="KNZ61500.1"/>
    </source>
</evidence>
<keyword evidence="2" id="KW-1185">Reference proteome</keyword>
<dbReference type="AlphaFoldDB" id="A0A0L6VN15"/>
<sequence length="75" mass="8611">MVFVKYSSDIKAICMRWLLEVKTVDSINSALGCTIHPHSCAQWKMLYVKTCNVVRCGKKNCLTFRVYHAMSVSYC</sequence>
<organism evidence="1 2">
    <name type="scientific">Puccinia sorghi</name>
    <dbReference type="NCBI Taxonomy" id="27349"/>
    <lineage>
        <taxon>Eukaryota</taxon>
        <taxon>Fungi</taxon>
        <taxon>Dikarya</taxon>
        <taxon>Basidiomycota</taxon>
        <taxon>Pucciniomycotina</taxon>
        <taxon>Pucciniomycetes</taxon>
        <taxon>Pucciniales</taxon>
        <taxon>Pucciniaceae</taxon>
        <taxon>Puccinia</taxon>
    </lineage>
</organism>
<gene>
    <name evidence="1" type="ORF">VP01_1392g3</name>
</gene>
<comment type="caution">
    <text evidence="1">The sequence shown here is derived from an EMBL/GenBank/DDBJ whole genome shotgun (WGS) entry which is preliminary data.</text>
</comment>
<dbReference type="EMBL" id="LAVV01004365">
    <property type="protein sequence ID" value="KNZ61500.1"/>
    <property type="molecule type" value="Genomic_DNA"/>
</dbReference>
<name>A0A0L6VN15_9BASI</name>
<dbReference type="Proteomes" id="UP000037035">
    <property type="component" value="Unassembled WGS sequence"/>
</dbReference>
<evidence type="ECO:0000313" key="2">
    <source>
        <dbReference type="Proteomes" id="UP000037035"/>
    </source>
</evidence>
<proteinExistence type="predicted"/>
<accession>A0A0L6VN15</accession>
<dbReference type="VEuPathDB" id="FungiDB:VP01_1392g3"/>